<feature type="compositionally biased region" description="Polar residues" evidence="1">
    <location>
        <begin position="22"/>
        <end position="32"/>
    </location>
</feature>
<feature type="compositionally biased region" description="Polar residues" evidence="1">
    <location>
        <begin position="184"/>
        <end position="205"/>
    </location>
</feature>
<accession>A0A8H7S7Y6</accession>
<feature type="region of interest" description="Disordered" evidence="1">
    <location>
        <begin position="1"/>
        <end position="163"/>
    </location>
</feature>
<comment type="caution">
    <text evidence="2">The sequence shown here is derived from an EMBL/GenBank/DDBJ whole genome shotgun (WGS) entry which is preliminary data.</text>
</comment>
<feature type="compositionally biased region" description="Polar residues" evidence="1">
    <location>
        <begin position="71"/>
        <end position="85"/>
    </location>
</feature>
<feature type="region of interest" description="Disordered" evidence="1">
    <location>
        <begin position="183"/>
        <end position="243"/>
    </location>
</feature>
<name>A0A8H7S7Y6_9FUNG</name>
<reference evidence="2 3" key="1">
    <citation type="submission" date="2020-12" db="EMBL/GenBank/DDBJ databases">
        <title>Metabolic potential, ecology and presence of endohyphal bacteria is reflected in genomic diversity of Mucoromycotina.</title>
        <authorList>
            <person name="Muszewska A."/>
            <person name="Okrasinska A."/>
            <person name="Steczkiewicz K."/>
            <person name="Drgas O."/>
            <person name="Orlowska M."/>
            <person name="Perlinska-Lenart U."/>
            <person name="Aleksandrzak-Piekarczyk T."/>
            <person name="Szatraj K."/>
            <person name="Zielenkiewicz U."/>
            <person name="Pilsyk S."/>
            <person name="Malc E."/>
            <person name="Mieczkowski P."/>
            <person name="Kruszewska J.S."/>
            <person name="Biernat P."/>
            <person name="Pawlowska J."/>
        </authorList>
    </citation>
    <scope>NUCLEOTIDE SEQUENCE [LARGE SCALE GENOMIC DNA]</scope>
    <source>
        <strain evidence="2 3">CBS 142.35</strain>
    </source>
</reference>
<protein>
    <submittedName>
        <fullName evidence="2">Uncharacterized protein</fullName>
    </submittedName>
</protein>
<evidence type="ECO:0000256" key="1">
    <source>
        <dbReference type="SAM" id="MobiDB-lite"/>
    </source>
</evidence>
<feature type="compositionally biased region" description="Low complexity" evidence="1">
    <location>
        <begin position="213"/>
        <end position="231"/>
    </location>
</feature>
<evidence type="ECO:0000313" key="2">
    <source>
        <dbReference type="EMBL" id="KAG2224404.1"/>
    </source>
</evidence>
<keyword evidence="3" id="KW-1185">Reference proteome</keyword>
<dbReference type="Proteomes" id="UP000646827">
    <property type="component" value="Unassembled WGS sequence"/>
</dbReference>
<sequence length="351" mass="38673">MNSQYDTKKKKPKPLFGLFRTGSGNNTMSNKKSSSPTSPAIPSPSLPTQQPPRLGYDPYEPVHFSRPVEVISSTSTSRKQQQVHPSTRRPRSKSTAATGQRITMSAAQRAHSVKVREQALNKLCGTSPTPSPSTSSPRSPFQQRSPMPRQFTPPGSPSSSPIIRKHVSANDLRQANKHHYDAIYNNNRIPIPSNSTSRTGSPQRTHSPRMIPTTTTTTTTNKTYKKYQQQKPSLPSDDEDSDDDIPLAVTMGTTPTRNNKNFFLLDGAEDDDDKDLIPIATALSMKGNGMLSAADKYKQKVKEQLDMSSDEEDNIPISTMVSSRQSMRSGRQQKKPGLHDYNFCAAGGIIT</sequence>
<dbReference type="OrthoDB" id="2290247at2759"/>
<feature type="compositionally biased region" description="Polar residues" evidence="1">
    <location>
        <begin position="93"/>
        <end position="106"/>
    </location>
</feature>
<gene>
    <name evidence="2" type="ORF">INT45_002943</name>
</gene>
<dbReference type="AlphaFoldDB" id="A0A8H7S7Y6"/>
<feature type="compositionally biased region" description="Low complexity" evidence="1">
    <location>
        <begin position="126"/>
        <end position="150"/>
    </location>
</feature>
<organism evidence="2 3">
    <name type="scientific">Circinella minor</name>
    <dbReference type="NCBI Taxonomy" id="1195481"/>
    <lineage>
        <taxon>Eukaryota</taxon>
        <taxon>Fungi</taxon>
        <taxon>Fungi incertae sedis</taxon>
        <taxon>Mucoromycota</taxon>
        <taxon>Mucoromycotina</taxon>
        <taxon>Mucoromycetes</taxon>
        <taxon>Mucorales</taxon>
        <taxon>Lichtheimiaceae</taxon>
        <taxon>Circinella</taxon>
    </lineage>
</organism>
<proteinExistence type="predicted"/>
<evidence type="ECO:0000313" key="3">
    <source>
        <dbReference type="Proteomes" id="UP000646827"/>
    </source>
</evidence>
<dbReference type="EMBL" id="JAEPRB010000043">
    <property type="protein sequence ID" value="KAG2224404.1"/>
    <property type="molecule type" value="Genomic_DNA"/>
</dbReference>